<evidence type="ECO:0000313" key="1">
    <source>
        <dbReference type="EMBL" id="MBO1329250.1"/>
    </source>
</evidence>
<dbReference type="InterPro" id="IPR025127">
    <property type="entry name" value="DUF4054"/>
</dbReference>
<evidence type="ECO:0000313" key="2">
    <source>
        <dbReference type="Proteomes" id="UP000664399"/>
    </source>
</evidence>
<gene>
    <name evidence="1" type="ORF">J2D75_12295</name>
</gene>
<dbReference type="Pfam" id="PF13262">
    <property type="entry name" value="DUF4054"/>
    <property type="match status" value="1"/>
</dbReference>
<sequence length="148" mass="15558">MAPTLPGGAGGVVVFDYTAWVTRYPALAQAVAQDQAQACFDQATLYLANTPASPVRDLARRAVLLGLLVAHIATLELPQAQGGQAGLVGRVASATQGSVTVSTAYATLGERAAWFAQTAYGAAFWAATRGLRQARYVPDSRRRIPPWG</sequence>
<dbReference type="EMBL" id="JAFVMG010000016">
    <property type="protein sequence ID" value="MBO1329250.1"/>
    <property type="molecule type" value="Genomic_DNA"/>
</dbReference>
<organism evidence="1 2">
    <name type="scientific">Acetobacter suratthaniensis</name>
    <dbReference type="NCBI Taxonomy" id="1502841"/>
    <lineage>
        <taxon>Bacteria</taxon>
        <taxon>Pseudomonadati</taxon>
        <taxon>Pseudomonadota</taxon>
        <taxon>Alphaproteobacteria</taxon>
        <taxon>Acetobacterales</taxon>
        <taxon>Acetobacteraceae</taxon>
        <taxon>Acetobacter</taxon>
    </lineage>
</organism>
<dbReference type="RefSeq" id="WP_207855111.1">
    <property type="nucleotide sequence ID" value="NZ_JAFVMG010000016.1"/>
</dbReference>
<protein>
    <submittedName>
        <fullName evidence="1">DUF4054 domain-containing protein</fullName>
    </submittedName>
</protein>
<dbReference type="Proteomes" id="UP000664399">
    <property type="component" value="Unassembled WGS sequence"/>
</dbReference>
<comment type="caution">
    <text evidence="1">The sequence shown here is derived from an EMBL/GenBank/DDBJ whole genome shotgun (WGS) entry which is preliminary data.</text>
</comment>
<reference evidence="1 2" key="1">
    <citation type="submission" date="2021-03" db="EMBL/GenBank/DDBJ databases">
        <title>The complete genome sequence of Acetobacter suratthaniensis TBRC 1719.</title>
        <authorList>
            <person name="Charoenyingcharoen P."/>
            <person name="Yukphan P."/>
        </authorList>
    </citation>
    <scope>NUCLEOTIDE SEQUENCE [LARGE SCALE GENOMIC DNA]</scope>
    <source>
        <strain evidence="1 2">TBRC 1719</strain>
    </source>
</reference>
<name>A0ABS3LPH5_9PROT</name>
<proteinExistence type="predicted"/>
<keyword evidence="2" id="KW-1185">Reference proteome</keyword>
<accession>A0ABS3LPH5</accession>